<organism evidence="1 2">
    <name type="scientific">Artemisia annua</name>
    <name type="common">Sweet wormwood</name>
    <dbReference type="NCBI Taxonomy" id="35608"/>
    <lineage>
        <taxon>Eukaryota</taxon>
        <taxon>Viridiplantae</taxon>
        <taxon>Streptophyta</taxon>
        <taxon>Embryophyta</taxon>
        <taxon>Tracheophyta</taxon>
        <taxon>Spermatophyta</taxon>
        <taxon>Magnoliopsida</taxon>
        <taxon>eudicotyledons</taxon>
        <taxon>Gunneridae</taxon>
        <taxon>Pentapetalae</taxon>
        <taxon>asterids</taxon>
        <taxon>campanulids</taxon>
        <taxon>Asterales</taxon>
        <taxon>Asteraceae</taxon>
        <taxon>Asteroideae</taxon>
        <taxon>Anthemideae</taxon>
        <taxon>Artemisiinae</taxon>
        <taxon>Artemisia</taxon>
    </lineage>
</organism>
<dbReference type="Gene3D" id="1.25.40.10">
    <property type="entry name" value="Tetratricopeptide repeat domain"/>
    <property type="match status" value="1"/>
</dbReference>
<evidence type="ECO:0000313" key="2">
    <source>
        <dbReference type="Proteomes" id="UP000245207"/>
    </source>
</evidence>
<reference evidence="1 2" key="1">
    <citation type="journal article" date="2018" name="Mol. Plant">
        <title>The genome of Artemisia annua provides insight into the evolution of Asteraceae family and artemisinin biosynthesis.</title>
        <authorList>
            <person name="Shen Q."/>
            <person name="Zhang L."/>
            <person name="Liao Z."/>
            <person name="Wang S."/>
            <person name="Yan T."/>
            <person name="Shi P."/>
            <person name="Liu M."/>
            <person name="Fu X."/>
            <person name="Pan Q."/>
            <person name="Wang Y."/>
            <person name="Lv Z."/>
            <person name="Lu X."/>
            <person name="Zhang F."/>
            <person name="Jiang W."/>
            <person name="Ma Y."/>
            <person name="Chen M."/>
            <person name="Hao X."/>
            <person name="Li L."/>
            <person name="Tang Y."/>
            <person name="Lv G."/>
            <person name="Zhou Y."/>
            <person name="Sun X."/>
            <person name="Brodelius P.E."/>
            <person name="Rose J.K.C."/>
            <person name="Tang K."/>
        </authorList>
    </citation>
    <scope>NUCLEOTIDE SEQUENCE [LARGE SCALE GENOMIC DNA]</scope>
    <source>
        <strain evidence="2">cv. Huhao1</strain>
        <tissue evidence="1">Leaf</tissue>
    </source>
</reference>
<gene>
    <name evidence="1" type="ORF">CTI12_AA088990</name>
</gene>
<comment type="caution">
    <text evidence="1">The sequence shown here is derived from an EMBL/GenBank/DDBJ whole genome shotgun (WGS) entry which is preliminary data.</text>
</comment>
<dbReference type="AlphaFoldDB" id="A0A2U1Q125"/>
<sequence>MVLDGFLSNGRVSWADSYFREPENDGFNNDLVVQNIMIKGAIANDPFDFAKAYKKEMQHRGITT</sequence>
<keyword evidence="2" id="KW-1185">Reference proteome</keyword>
<accession>A0A2U1Q125</accession>
<name>A0A2U1Q125_ARTAN</name>
<dbReference type="EMBL" id="PKPP01000530">
    <property type="protein sequence ID" value="PWA91643.1"/>
    <property type="molecule type" value="Genomic_DNA"/>
</dbReference>
<proteinExistence type="predicted"/>
<evidence type="ECO:0000313" key="1">
    <source>
        <dbReference type="EMBL" id="PWA91643.1"/>
    </source>
</evidence>
<dbReference type="InterPro" id="IPR011990">
    <property type="entry name" value="TPR-like_helical_dom_sf"/>
</dbReference>
<dbReference type="Proteomes" id="UP000245207">
    <property type="component" value="Unassembled WGS sequence"/>
</dbReference>
<protein>
    <submittedName>
        <fullName evidence="1">Uncharacterized protein</fullName>
    </submittedName>
</protein>